<sequence>MLDLKKPRAWAGSLVFALSAAATALGVLWLLSLTTSRQPNVACIVAVSLAVGLGLEAIRRVKVAELRRNVAKADDRAVMKITINDIEIGEVPEPLFANMKLVVANDARNYVAQFSTILGSIWRHTVLTLAVTAALLSVYLAWQWLVNPADSARAILSFIASTETHGDPVQSLANRLHLVASSVASIFAMLYMLLGCVRMTFGAPLSVSGAFHADLQRRVRLILGTPSEGAMSFRRVRLQ</sequence>
<keyword evidence="1" id="KW-0812">Transmembrane</keyword>
<keyword evidence="1" id="KW-0472">Membrane</keyword>
<evidence type="ECO:0000256" key="1">
    <source>
        <dbReference type="SAM" id="Phobius"/>
    </source>
</evidence>
<dbReference type="AlphaFoldDB" id="A0A9X1UJM6"/>
<proteinExistence type="predicted"/>
<feature type="transmembrane region" description="Helical" evidence="1">
    <location>
        <begin position="176"/>
        <end position="194"/>
    </location>
</feature>
<accession>A0A9X1UJM6</accession>
<organism evidence="2 3">
    <name type="scientific">Paraburkholderia tagetis</name>
    <dbReference type="NCBI Taxonomy" id="2913261"/>
    <lineage>
        <taxon>Bacteria</taxon>
        <taxon>Pseudomonadati</taxon>
        <taxon>Pseudomonadota</taxon>
        <taxon>Betaproteobacteria</taxon>
        <taxon>Burkholderiales</taxon>
        <taxon>Burkholderiaceae</taxon>
        <taxon>Paraburkholderia</taxon>
    </lineage>
</organism>
<feature type="transmembrane region" description="Helical" evidence="1">
    <location>
        <begin position="39"/>
        <end position="58"/>
    </location>
</feature>
<keyword evidence="3" id="KW-1185">Reference proteome</keyword>
<dbReference type="Proteomes" id="UP001139308">
    <property type="component" value="Unassembled WGS sequence"/>
</dbReference>
<keyword evidence="1" id="KW-1133">Transmembrane helix</keyword>
<name>A0A9X1UJM6_9BURK</name>
<evidence type="ECO:0000313" key="3">
    <source>
        <dbReference type="Proteomes" id="UP001139308"/>
    </source>
</evidence>
<protein>
    <submittedName>
        <fullName evidence="2">Uncharacterized protein</fullName>
    </submittedName>
</protein>
<feature type="transmembrane region" description="Helical" evidence="1">
    <location>
        <begin position="12"/>
        <end position="33"/>
    </location>
</feature>
<reference evidence="2" key="1">
    <citation type="submission" date="2022-01" db="EMBL/GenBank/DDBJ databases">
        <title>Genome sequence and assembly of Parabukholderia sp. RG36.</title>
        <authorList>
            <person name="Chhetri G."/>
        </authorList>
    </citation>
    <scope>NUCLEOTIDE SEQUENCE</scope>
    <source>
        <strain evidence="2">RG36</strain>
    </source>
</reference>
<feature type="transmembrane region" description="Helical" evidence="1">
    <location>
        <begin position="126"/>
        <end position="145"/>
    </location>
</feature>
<dbReference type="RefSeq" id="WP_238467176.1">
    <property type="nucleotide sequence ID" value="NZ_JAKLJA010000033.1"/>
</dbReference>
<dbReference type="EMBL" id="JAKLJA010000033">
    <property type="protein sequence ID" value="MCG5077273.1"/>
    <property type="molecule type" value="Genomic_DNA"/>
</dbReference>
<comment type="caution">
    <text evidence="2">The sequence shown here is derived from an EMBL/GenBank/DDBJ whole genome shotgun (WGS) entry which is preliminary data.</text>
</comment>
<evidence type="ECO:0000313" key="2">
    <source>
        <dbReference type="EMBL" id="MCG5077273.1"/>
    </source>
</evidence>
<gene>
    <name evidence="2" type="ORF">L5014_28670</name>
</gene>